<feature type="region of interest" description="Disordered" evidence="1">
    <location>
        <begin position="215"/>
        <end position="242"/>
    </location>
</feature>
<gene>
    <name evidence="2" type="ORF">RDB_LOCUS23546</name>
</gene>
<protein>
    <submittedName>
        <fullName evidence="2">Uncharacterized protein</fullName>
    </submittedName>
</protein>
<feature type="region of interest" description="Disordered" evidence="1">
    <location>
        <begin position="117"/>
        <end position="138"/>
    </location>
</feature>
<accession>A0A8H3A1U2</accession>
<dbReference type="AlphaFoldDB" id="A0A8H3A1U2"/>
<dbReference type="Proteomes" id="UP000663843">
    <property type="component" value="Unassembled WGS sequence"/>
</dbReference>
<reference evidence="2" key="1">
    <citation type="submission" date="2021-01" db="EMBL/GenBank/DDBJ databases">
        <authorList>
            <person name="Kaushik A."/>
        </authorList>
    </citation>
    <scope>NUCLEOTIDE SEQUENCE</scope>
    <source>
        <strain evidence="2">AG2-2IIIB</strain>
    </source>
</reference>
<feature type="region of interest" description="Disordered" evidence="1">
    <location>
        <begin position="408"/>
        <end position="443"/>
    </location>
</feature>
<feature type="compositionally biased region" description="Basic and acidic residues" evidence="1">
    <location>
        <begin position="124"/>
        <end position="133"/>
    </location>
</feature>
<feature type="compositionally biased region" description="Low complexity" evidence="1">
    <location>
        <begin position="218"/>
        <end position="230"/>
    </location>
</feature>
<evidence type="ECO:0000313" key="3">
    <source>
        <dbReference type="Proteomes" id="UP000663843"/>
    </source>
</evidence>
<feature type="compositionally biased region" description="Basic residues" evidence="1">
    <location>
        <begin position="408"/>
        <end position="419"/>
    </location>
</feature>
<sequence length="443" mass="48869">MSESDFKTKLERKAFDKATEDSFWRLCWSDNVESFILHDGNTRVWCVQTVVENAVGSAKLATNVYAGGTAFYGAWLFRQFGTKPVKVHDTVVRVVDLGYTAENQGKDDLATHPRVCSRLGAPDPHPEPSHHESYSAPHQVRNQARNNLTLKHKQNLNVVVGFHEPAGHPSANITTMQYTIMGVKAAYNNITERGATDAGVRLYFESEIKNLFSGGSSGTLATESSTASASEETEVEDKPKKPVEKDELIAVTLILEPVTVNLMFLDEKMADRKLLQLLSLNYCTEIARGDETSIQDRSKEAKTGPQALKDPEQTTFTAKIFVSLAQDNCTRIDAFNALLESDHEGDHEPLGPSPNLPKAYRGGRVAGGPYLNERVNVQKSLPKYAHLVLVTAKMKSSGIKLQSVVRRLTRGKPKVKAAKKKTEEDGYNEGGPATEDNPGKDRR</sequence>
<organism evidence="2 3">
    <name type="scientific">Rhizoctonia solani</name>
    <dbReference type="NCBI Taxonomy" id="456999"/>
    <lineage>
        <taxon>Eukaryota</taxon>
        <taxon>Fungi</taxon>
        <taxon>Dikarya</taxon>
        <taxon>Basidiomycota</taxon>
        <taxon>Agaricomycotina</taxon>
        <taxon>Agaricomycetes</taxon>
        <taxon>Cantharellales</taxon>
        <taxon>Ceratobasidiaceae</taxon>
        <taxon>Rhizoctonia</taxon>
    </lineage>
</organism>
<evidence type="ECO:0000313" key="2">
    <source>
        <dbReference type="EMBL" id="CAE6379383.1"/>
    </source>
</evidence>
<comment type="caution">
    <text evidence="2">The sequence shown here is derived from an EMBL/GenBank/DDBJ whole genome shotgun (WGS) entry which is preliminary data.</text>
</comment>
<dbReference type="EMBL" id="CAJMWT010001109">
    <property type="protein sequence ID" value="CAE6379383.1"/>
    <property type="molecule type" value="Genomic_DNA"/>
</dbReference>
<name>A0A8H3A1U2_9AGAM</name>
<evidence type="ECO:0000256" key="1">
    <source>
        <dbReference type="SAM" id="MobiDB-lite"/>
    </source>
</evidence>
<proteinExistence type="predicted"/>